<dbReference type="GO" id="GO:0015074">
    <property type="term" value="P:DNA integration"/>
    <property type="evidence" value="ECO:0007669"/>
    <property type="project" value="InterPro"/>
</dbReference>
<evidence type="ECO:0000256" key="2">
    <source>
        <dbReference type="ARBA" id="ARBA00023125"/>
    </source>
</evidence>
<dbReference type="EMBL" id="RKHQ01000002">
    <property type="protein sequence ID" value="ROR93802.1"/>
    <property type="molecule type" value="Genomic_DNA"/>
</dbReference>
<keyword evidence="2 4" id="KW-0238">DNA-binding</keyword>
<organism evidence="7 8">
    <name type="scientific">Salana multivorans</name>
    <dbReference type="NCBI Taxonomy" id="120377"/>
    <lineage>
        <taxon>Bacteria</taxon>
        <taxon>Bacillati</taxon>
        <taxon>Actinomycetota</taxon>
        <taxon>Actinomycetes</taxon>
        <taxon>Micrococcales</taxon>
        <taxon>Beutenbergiaceae</taxon>
        <taxon>Salana</taxon>
    </lineage>
</organism>
<keyword evidence="3" id="KW-0233">DNA recombination</keyword>
<reference evidence="7 8" key="1">
    <citation type="submission" date="2018-11" db="EMBL/GenBank/DDBJ databases">
        <title>Sequencing the genomes of 1000 actinobacteria strains.</title>
        <authorList>
            <person name="Klenk H.-P."/>
        </authorList>
    </citation>
    <scope>NUCLEOTIDE SEQUENCE [LARGE SCALE GENOMIC DNA]</scope>
    <source>
        <strain evidence="7 8">DSM 13521</strain>
    </source>
</reference>
<comment type="similarity">
    <text evidence="1">Belongs to the 'phage' integrase family.</text>
</comment>
<dbReference type="InterPro" id="IPR010998">
    <property type="entry name" value="Integrase_recombinase_N"/>
</dbReference>
<dbReference type="SUPFAM" id="SSF56349">
    <property type="entry name" value="DNA breaking-rejoining enzymes"/>
    <property type="match status" value="1"/>
</dbReference>
<dbReference type="PANTHER" id="PTHR30349">
    <property type="entry name" value="PHAGE INTEGRASE-RELATED"/>
    <property type="match status" value="1"/>
</dbReference>
<dbReference type="AlphaFoldDB" id="A0A3N2D1Z7"/>
<dbReference type="InterPro" id="IPR050090">
    <property type="entry name" value="Tyrosine_recombinase_XerCD"/>
</dbReference>
<dbReference type="InterPro" id="IPR044068">
    <property type="entry name" value="CB"/>
</dbReference>
<dbReference type="RefSeq" id="WP_211339250.1">
    <property type="nucleotide sequence ID" value="NZ_RKHQ01000002.1"/>
</dbReference>
<dbReference type="GO" id="GO:0003677">
    <property type="term" value="F:DNA binding"/>
    <property type="evidence" value="ECO:0007669"/>
    <property type="project" value="UniProtKB-UniRule"/>
</dbReference>
<gene>
    <name evidence="7" type="ORF">EDD28_3229</name>
</gene>
<keyword evidence="8" id="KW-1185">Reference proteome</keyword>
<evidence type="ECO:0000313" key="8">
    <source>
        <dbReference type="Proteomes" id="UP000275356"/>
    </source>
</evidence>
<evidence type="ECO:0000313" key="7">
    <source>
        <dbReference type="EMBL" id="ROR93802.1"/>
    </source>
</evidence>
<dbReference type="Gene3D" id="1.10.150.130">
    <property type="match status" value="1"/>
</dbReference>
<evidence type="ECO:0000259" key="5">
    <source>
        <dbReference type="PROSITE" id="PS51898"/>
    </source>
</evidence>
<sequence length="290" mass="32426">MDAITAGTAPATQLLPWPSEIAAFCTAMAARRLSPETITLRRYHLQRLAREIGTETPWTLTADDLLQWTGEHDWKRETARAVRSSLRRFWDWGHTTGRTQTNPAALLPAIRPDQPTPRPATPGTVNRALKKATARVELMLRFANELGMRRGEVARIHPHDDLIRTASGWSLVVHGKGDRERTLPLPTDLAKVLRDAPDGYLFPGAENGHVSAHWVGTLVSRALGDGTTMHQLRHLCATEIHDQTRDLRLVQTLLGHASLATTQRYIAVDDKAMRRAVAARSRRWNPTEHA</sequence>
<evidence type="ECO:0000256" key="3">
    <source>
        <dbReference type="ARBA" id="ARBA00023172"/>
    </source>
</evidence>
<dbReference type="Proteomes" id="UP000275356">
    <property type="component" value="Unassembled WGS sequence"/>
</dbReference>
<comment type="caution">
    <text evidence="7">The sequence shown here is derived from an EMBL/GenBank/DDBJ whole genome shotgun (WGS) entry which is preliminary data.</text>
</comment>
<accession>A0A3N2D1Z7</accession>
<dbReference type="GO" id="GO:0006310">
    <property type="term" value="P:DNA recombination"/>
    <property type="evidence" value="ECO:0007669"/>
    <property type="project" value="UniProtKB-KW"/>
</dbReference>
<evidence type="ECO:0000256" key="4">
    <source>
        <dbReference type="PROSITE-ProRule" id="PRU01248"/>
    </source>
</evidence>
<dbReference type="Pfam" id="PF00589">
    <property type="entry name" value="Phage_integrase"/>
    <property type="match status" value="1"/>
</dbReference>
<protein>
    <submittedName>
        <fullName evidence="7">Site-specific recombinase XerD</fullName>
    </submittedName>
</protein>
<dbReference type="PROSITE" id="PS51898">
    <property type="entry name" value="TYR_RECOMBINASE"/>
    <property type="match status" value="1"/>
</dbReference>
<name>A0A3N2D1Z7_9MICO</name>
<feature type="domain" description="Tyr recombinase" evidence="5">
    <location>
        <begin position="115"/>
        <end position="278"/>
    </location>
</feature>
<dbReference type="InterPro" id="IPR013762">
    <property type="entry name" value="Integrase-like_cat_sf"/>
</dbReference>
<proteinExistence type="inferred from homology"/>
<dbReference type="Gene3D" id="1.10.443.10">
    <property type="entry name" value="Intergrase catalytic core"/>
    <property type="match status" value="1"/>
</dbReference>
<dbReference type="InterPro" id="IPR011010">
    <property type="entry name" value="DNA_brk_join_enz"/>
</dbReference>
<evidence type="ECO:0000259" key="6">
    <source>
        <dbReference type="PROSITE" id="PS51900"/>
    </source>
</evidence>
<dbReference type="PANTHER" id="PTHR30349:SF64">
    <property type="entry name" value="PROPHAGE INTEGRASE INTD-RELATED"/>
    <property type="match status" value="1"/>
</dbReference>
<evidence type="ECO:0000256" key="1">
    <source>
        <dbReference type="ARBA" id="ARBA00008857"/>
    </source>
</evidence>
<feature type="domain" description="Core-binding (CB)" evidence="6">
    <location>
        <begin position="15"/>
        <end position="94"/>
    </location>
</feature>
<dbReference type="InterPro" id="IPR002104">
    <property type="entry name" value="Integrase_catalytic"/>
</dbReference>
<dbReference type="PROSITE" id="PS51900">
    <property type="entry name" value="CB"/>
    <property type="match status" value="1"/>
</dbReference>